<reference evidence="2 3" key="1">
    <citation type="submission" date="2024-01" db="EMBL/GenBank/DDBJ databases">
        <title>The diversity of rhizobia nodulating Mimosa spp. in eleven states of Brazil covering several biomes is determined by host plant, location, and edaphic factors.</title>
        <authorList>
            <person name="Rouws L."/>
            <person name="Barauna A."/>
            <person name="Beukes C."/>
            <person name="De Faria S.M."/>
            <person name="Gross E."/>
            <person name="Dos Reis Junior F.B."/>
            <person name="Simon M."/>
            <person name="Maluk M."/>
            <person name="Odee D.W."/>
            <person name="Kenicer G."/>
            <person name="Young J.P.W."/>
            <person name="Reis V.M."/>
            <person name="Zilli J."/>
            <person name="James E.K."/>
        </authorList>
    </citation>
    <scope>NUCLEOTIDE SEQUENCE [LARGE SCALE GENOMIC DNA]</scope>
    <source>
        <strain evidence="2 3">JPY77</strain>
    </source>
</reference>
<comment type="caution">
    <text evidence="2">The sequence shown here is derived from an EMBL/GenBank/DDBJ whole genome shotgun (WGS) entry which is preliminary data.</text>
</comment>
<dbReference type="RefSeq" id="WP_201652666.1">
    <property type="nucleotide sequence ID" value="NZ_CAJHCS010000016.1"/>
</dbReference>
<name>A0ABU9QJD9_9BURK</name>
<dbReference type="Proteomes" id="UP001494588">
    <property type="component" value="Unassembled WGS sequence"/>
</dbReference>
<proteinExistence type="predicted"/>
<evidence type="ECO:0000313" key="3">
    <source>
        <dbReference type="Proteomes" id="UP001494588"/>
    </source>
</evidence>
<feature type="region of interest" description="Disordered" evidence="1">
    <location>
        <begin position="38"/>
        <end position="63"/>
    </location>
</feature>
<accession>A0ABU9QJD9</accession>
<keyword evidence="3" id="KW-1185">Reference proteome</keyword>
<dbReference type="EMBL" id="JAZHGC010000024">
    <property type="protein sequence ID" value="MEM5289195.1"/>
    <property type="molecule type" value="Genomic_DNA"/>
</dbReference>
<evidence type="ECO:0000256" key="1">
    <source>
        <dbReference type="SAM" id="MobiDB-lite"/>
    </source>
</evidence>
<protein>
    <submittedName>
        <fullName evidence="2">Uncharacterized protein</fullName>
    </submittedName>
</protein>
<sequence length="63" mass="6672">MPAENVDPEPHSSHPWHFITNRAATLGTLRSLSAVAHATGGMPRSPETPTYLGFLGDDTDGAD</sequence>
<gene>
    <name evidence="2" type="ORF">V4C55_26025</name>
</gene>
<evidence type="ECO:0000313" key="2">
    <source>
        <dbReference type="EMBL" id="MEM5289195.1"/>
    </source>
</evidence>
<organism evidence="2 3">
    <name type="scientific">Paraburkholderia sabiae</name>
    <dbReference type="NCBI Taxonomy" id="273251"/>
    <lineage>
        <taxon>Bacteria</taxon>
        <taxon>Pseudomonadati</taxon>
        <taxon>Pseudomonadota</taxon>
        <taxon>Betaproteobacteria</taxon>
        <taxon>Burkholderiales</taxon>
        <taxon>Burkholderiaceae</taxon>
        <taxon>Paraburkholderia</taxon>
    </lineage>
</organism>